<dbReference type="EMBL" id="KB202752">
    <property type="protein sequence ID" value="ESO88180.1"/>
    <property type="molecule type" value="Genomic_DNA"/>
</dbReference>
<dbReference type="PANTHER" id="PTHR19302">
    <property type="entry name" value="GAMMA TUBULIN COMPLEX PROTEIN"/>
    <property type="match status" value="1"/>
</dbReference>
<keyword evidence="4 6" id="KW-0493">Microtubule</keyword>
<dbReference type="KEGG" id="lgi:LOTGIDRAFT_206938"/>
<dbReference type="GO" id="GO:0031122">
    <property type="term" value="P:cytoplasmic microtubule organization"/>
    <property type="evidence" value="ECO:0007669"/>
    <property type="project" value="TreeGrafter"/>
</dbReference>
<dbReference type="AlphaFoldDB" id="V3ZZT4"/>
<dbReference type="GO" id="GO:0007020">
    <property type="term" value="P:microtubule nucleation"/>
    <property type="evidence" value="ECO:0007669"/>
    <property type="project" value="InterPro"/>
</dbReference>
<dbReference type="GO" id="GO:0051321">
    <property type="term" value="P:meiotic cell cycle"/>
    <property type="evidence" value="ECO:0007669"/>
    <property type="project" value="TreeGrafter"/>
</dbReference>
<dbReference type="Pfam" id="PF17681">
    <property type="entry name" value="GCP_N_terminal"/>
    <property type="match status" value="1"/>
</dbReference>
<evidence type="ECO:0000259" key="8">
    <source>
        <dbReference type="Pfam" id="PF17681"/>
    </source>
</evidence>
<dbReference type="Pfam" id="PF04130">
    <property type="entry name" value="GCP_C_terminal"/>
    <property type="match status" value="1"/>
</dbReference>
<reference evidence="9 10" key="1">
    <citation type="journal article" date="2013" name="Nature">
        <title>Insights into bilaterian evolution from three spiralian genomes.</title>
        <authorList>
            <person name="Simakov O."/>
            <person name="Marletaz F."/>
            <person name="Cho S.J."/>
            <person name="Edsinger-Gonzales E."/>
            <person name="Havlak P."/>
            <person name="Hellsten U."/>
            <person name="Kuo D.H."/>
            <person name="Larsson T."/>
            <person name="Lv J."/>
            <person name="Arendt D."/>
            <person name="Savage R."/>
            <person name="Osoegawa K."/>
            <person name="de Jong P."/>
            <person name="Grimwood J."/>
            <person name="Chapman J.A."/>
            <person name="Shapiro H."/>
            <person name="Aerts A."/>
            <person name="Otillar R.P."/>
            <person name="Terry A.Y."/>
            <person name="Boore J.L."/>
            <person name="Grigoriev I.V."/>
            <person name="Lindberg D.R."/>
            <person name="Seaver E.C."/>
            <person name="Weisblat D.A."/>
            <person name="Putnam N.H."/>
            <person name="Rokhsar D.S."/>
        </authorList>
    </citation>
    <scope>NUCLEOTIDE SEQUENCE [LARGE SCALE GENOMIC DNA]</scope>
</reference>
<organism evidence="9 10">
    <name type="scientific">Lottia gigantea</name>
    <name type="common">Giant owl limpet</name>
    <dbReference type="NCBI Taxonomy" id="225164"/>
    <lineage>
        <taxon>Eukaryota</taxon>
        <taxon>Metazoa</taxon>
        <taxon>Spiralia</taxon>
        <taxon>Lophotrochozoa</taxon>
        <taxon>Mollusca</taxon>
        <taxon>Gastropoda</taxon>
        <taxon>Patellogastropoda</taxon>
        <taxon>Lottioidea</taxon>
        <taxon>Lottiidae</taxon>
        <taxon>Lottia</taxon>
    </lineage>
</organism>
<evidence type="ECO:0000256" key="3">
    <source>
        <dbReference type="ARBA" id="ARBA00022490"/>
    </source>
</evidence>
<evidence type="ECO:0000256" key="2">
    <source>
        <dbReference type="ARBA" id="ARBA00010337"/>
    </source>
</evidence>
<keyword evidence="5 6" id="KW-0206">Cytoskeleton</keyword>
<dbReference type="STRING" id="225164.V3ZZT4"/>
<dbReference type="HOGENOM" id="CLU_012029_0_0_1"/>
<comment type="similarity">
    <text evidence="2 6">Belongs to the TUBGCP family.</text>
</comment>
<sequence length="648" mass="74418">MFHEILFALSGNSGGIFQDKGDGIQVFSGIPFICKAEVAILNDFGKLGTHFRNFKNFIATYSSMLSVQHAALKREDKLHGLYLKAACHGLNNVLMDYRQTLLKLEEDFCHDPFLPLSHYLYHLKEFQLLFPEIALVIEQIKSHKAHGCYILDILHRASICGLPTVKQTFKRILHDCHKVLYKQLCAWLLHGTLLDSYNEFFIQKIDGESQNLSLTKSTDTGDDDYGIMGITGRQMQRALDISTPKHIPTKEHLFGIQANLLPGYIPIRVASKILFVGESIQMFENEKQTSKNYSSEPILKNRIDEFTKDLHELSKREEFNLMAFEKIIDKIRTYVAEHLWVLIVEESDLRNQLKIIKDFFLLGRGELYLAFIDQAQHLLSSTATSTTQHDINLAFQQASRNVLMQDESLLQTFTLTITLKTGSTESSSAVESGWNCLGLQHSVQWPLHILFTPAMLERYDRVFRFLLAVKRAQLDIQSCWTLQMVHKEKPTQKEEMAKLQLRTHMGFLVDNLQYYLQVDVIESQYGILLDKINSTRDFEAVKVAHENFLSALLAQSFVHMKSVSHCLREILDQCTSYCRLIHNSSTPLLPQQLQQLTDIAQKFQRQFNLLFKILSSVKNHNASPHLAQLLLRLDYNKYFTLTGGQLGL</sequence>
<proteinExistence type="inferred from homology"/>
<dbReference type="InterPro" id="IPR040457">
    <property type="entry name" value="GCP_C"/>
</dbReference>
<keyword evidence="3 6" id="KW-0963">Cytoplasm</keyword>
<evidence type="ECO:0000256" key="1">
    <source>
        <dbReference type="ARBA" id="ARBA00004267"/>
    </source>
</evidence>
<name>V3ZZT4_LOTGI</name>
<dbReference type="CTD" id="20245946"/>
<accession>V3ZZT4</accession>
<gene>
    <name evidence="9" type="ORF">LOTGIDRAFT_206938</name>
</gene>
<dbReference type="Gene3D" id="1.20.120.1900">
    <property type="entry name" value="Gamma-tubulin complex, C-terminal domain"/>
    <property type="match status" value="1"/>
</dbReference>
<dbReference type="InterPro" id="IPR041470">
    <property type="entry name" value="GCP_N"/>
</dbReference>
<keyword evidence="10" id="KW-1185">Reference proteome</keyword>
<evidence type="ECO:0000256" key="6">
    <source>
        <dbReference type="RuleBase" id="RU363050"/>
    </source>
</evidence>
<dbReference type="InterPro" id="IPR007259">
    <property type="entry name" value="GCP"/>
</dbReference>
<protein>
    <recommendedName>
        <fullName evidence="6">Gamma-tubulin complex component</fullName>
    </recommendedName>
</protein>
<dbReference type="GO" id="GO:0000930">
    <property type="term" value="C:gamma-tubulin complex"/>
    <property type="evidence" value="ECO:0007669"/>
    <property type="project" value="TreeGrafter"/>
</dbReference>
<dbReference type="OMA" id="QNTCELE"/>
<dbReference type="InterPro" id="IPR042241">
    <property type="entry name" value="GCP_C_sf"/>
</dbReference>
<feature type="domain" description="Gamma tubulin complex component protein N-terminal" evidence="8">
    <location>
        <begin position="2"/>
        <end position="346"/>
    </location>
</feature>
<evidence type="ECO:0000256" key="4">
    <source>
        <dbReference type="ARBA" id="ARBA00022701"/>
    </source>
</evidence>
<evidence type="ECO:0000313" key="10">
    <source>
        <dbReference type="Proteomes" id="UP000030746"/>
    </source>
</evidence>
<dbReference type="GO" id="GO:0051011">
    <property type="term" value="F:microtubule minus-end binding"/>
    <property type="evidence" value="ECO:0007669"/>
    <property type="project" value="TreeGrafter"/>
</dbReference>
<dbReference type="RefSeq" id="XP_009061205.1">
    <property type="nucleotide sequence ID" value="XM_009062957.1"/>
</dbReference>
<dbReference type="Proteomes" id="UP000030746">
    <property type="component" value="Unassembled WGS sequence"/>
</dbReference>
<dbReference type="PANTHER" id="PTHR19302:SF27">
    <property type="entry name" value="GAMMA-TUBULIN COMPLEX COMPONENT 4"/>
    <property type="match status" value="1"/>
</dbReference>
<comment type="subcellular location">
    <subcellularLocation>
        <location evidence="1 6">Cytoplasm</location>
        <location evidence="1 6">Cytoskeleton</location>
        <location evidence="1 6">Microtubule organizing center</location>
    </subcellularLocation>
</comment>
<evidence type="ECO:0000259" key="7">
    <source>
        <dbReference type="Pfam" id="PF04130"/>
    </source>
</evidence>
<dbReference type="GO" id="GO:0000278">
    <property type="term" value="P:mitotic cell cycle"/>
    <property type="evidence" value="ECO:0007669"/>
    <property type="project" value="TreeGrafter"/>
</dbReference>
<dbReference type="GeneID" id="20245946"/>
<evidence type="ECO:0000256" key="5">
    <source>
        <dbReference type="ARBA" id="ARBA00023212"/>
    </source>
</evidence>
<feature type="domain" description="Gamma tubulin complex component C-terminal" evidence="7">
    <location>
        <begin position="349"/>
        <end position="639"/>
    </location>
</feature>
<dbReference type="GO" id="GO:0000922">
    <property type="term" value="C:spindle pole"/>
    <property type="evidence" value="ECO:0007669"/>
    <property type="project" value="InterPro"/>
</dbReference>
<dbReference type="GO" id="GO:0005874">
    <property type="term" value="C:microtubule"/>
    <property type="evidence" value="ECO:0007669"/>
    <property type="project" value="UniProtKB-KW"/>
</dbReference>
<dbReference type="OrthoDB" id="78652at2759"/>
<dbReference type="GO" id="GO:0043015">
    <property type="term" value="F:gamma-tubulin binding"/>
    <property type="evidence" value="ECO:0007669"/>
    <property type="project" value="InterPro"/>
</dbReference>
<dbReference type="GO" id="GO:0051225">
    <property type="term" value="P:spindle assembly"/>
    <property type="evidence" value="ECO:0007669"/>
    <property type="project" value="TreeGrafter"/>
</dbReference>
<evidence type="ECO:0000313" key="9">
    <source>
        <dbReference type="EMBL" id="ESO88180.1"/>
    </source>
</evidence>